<dbReference type="STRING" id="1121338.CLTEP_16180"/>
<dbReference type="EC" id="2.1.1.-" evidence="4"/>
<dbReference type="PATRIC" id="fig|1121338.3.peg.1663"/>
<feature type="coiled-coil region" evidence="1">
    <location>
        <begin position="507"/>
        <end position="576"/>
    </location>
</feature>
<keyword evidence="1" id="KW-0175">Coiled coil</keyword>
<dbReference type="Gene3D" id="3.40.50.2000">
    <property type="entry name" value="Glycogen Phosphorylase B"/>
    <property type="match status" value="1"/>
</dbReference>
<name>A0A151B3J5_9CLOT</name>
<evidence type="ECO:0000313" key="5">
    <source>
        <dbReference type="Proteomes" id="UP000075531"/>
    </source>
</evidence>
<evidence type="ECO:0000256" key="1">
    <source>
        <dbReference type="SAM" id="Coils"/>
    </source>
</evidence>
<evidence type="ECO:0000259" key="2">
    <source>
        <dbReference type="Pfam" id="PF00535"/>
    </source>
</evidence>
<dbReference type="PANTHER" id="PTHR43179">
    <property type="entry name" value="RHAMNOSYLTRANSFERASE WBBL"/>
    <property type="match status" value="1"/>
</dbReference>
<dbReference type="Gene3D" id="3.90.550.10">
    <property type="entry name" value="Spore Coat Polysaccharide Biosynthesis Protein SpsA, Chain A"/>
    <property type="match status" value="1"/>
</dbReference>
<reference evidence="4 5" key="1">
    <citation type="submission" date="2016-02" db="EMBL/GenBank/DDBJ databases">
        <title>Genome sequence of Clostridium tepidiprofundi DSM 19306.</title>
        <authorList>
            <person name="Poehlein A."/>
            <person name="Daniel R."/>
        </authorList>
    </citation>
    <scope>NUCLEOTIDE SEQUENCE [LARGE SCALE GENOMIC DNA]</scope>
    <source>
        <strain evidence="4 5">DSM 19306</strain>
    </source>
</reference>
<gene>
    <name evidence="4" type="ORF">CLTEP_16180</name>
</gene>
<dbReference type="SUPFAM" id="SSF53448">
    <property type="entry name" value="Nucleotide-diphospho-sugar transferases"/>
    <property type="match status" value="1"/>
</dbReference>
<dbReference type="PANTHER" id="PTHR43179:SF7">
    <property type="entry name" value="RHAMNOSYLTRANSFERASE WBBL"/>
    <property type="match status" value="1"/>
</dbReference>
<dbReference type="OrthoDB" id="525353at2"/>
<feature type="domain" description="Methyltransferase" evidence="3">
    <location>
        <begin position="34"/>
        <end position="158"/>
    </location>
</feature>
<dbReference type="RefSeq" id="WP_066825134.1">
    <property type="nucleotide sequence ID" value="NZ_LTBA01000016.1"/>
</dbReference>
<dbReference type="InterPro" id="IPR029044">
    <property type="entry name" value="Nucleotide-diphossugar_trans"/>
</dbReference>
<sequence length="1315" mass="155430">MEFTGERFIPDDKNNSEIAIEHIQRYRAILDVVKDKVVLDAASGEGYGSYILSQKAKFIYGIDISEEAIINANLKYKKENVKFIRNSIEKIELQDKSIDVVVSFETIEHVNEKTQEKFLQEIKRILKDDGVLIISTPNKKIYSDNANYKNEYHIKEFYYEEFYRFLREFFEYVEFYVQGKQIVNVLRNTASSKNEVYNLIKMNDFLYVEDKYIVAICSNKEIKQLNLNSIVIDNENNYEKIMRRIVELQDEIQEKNRWAFSLDKEIENKNTLINTQNKRIEELSNWGNKLDNILQIKEEVINKQNINIKQLNELIEKLKRETEQKEKLLSDQNDIIKQQNEMFKELENELKEREKISTIQKKRIEELLNGKDTLENNLRIKEEIIEKQNSNINQISDILKELDCKLKERDKIINIQNKKIDELTSTIKKIDDKLNEKKKLINDKDNKIEDLNNELNKLKLELDEKDQSLKQNKICARELNDSINLLKLTINHKDKEIYDMNDRIIDLSKKSDKFEEIFNELEDIKRDLNHTIELKDKLEDQKNDLLNELNRYKNEIKEKEQQILNHKGHIEQLLQQERVLMGIYESEGWKILLRLYKLRDFLLPPHSKRRLIAKLLRRPKKVIKHINLKSIGKFLKHINEDGQELETRINKYISEREPVDCQTLEIFEDVQGEYNKLFFENSKKPLVSIIIPVYNQFEYTYSCLKSILENTKGIQYEIIIADDVSTDETKCLKNYVENIIIIRNKKNLGFLLNCNNAAEKVRGKYIMFLNNDTNVQKDWLKYLVELIESDEDIGMVGSKLVYPDGKLQEAGGIIWNDASGWNYGRMDDAEKSEYNYVREVDYISGAAIMIKKDLWKRIGGFDTRYAPAYCEDSDLAFEVRAQGYKVMYQPKSIVVHFEGVSNGTDVSTGIKKYQVENNKKFYLKWEKELKKEHFNNGENVFIARDRSRNKKTILVIDHYVPNFDKDAGSRTTYHYLKMFLSMGFNVKFIGDNFYRQEPYTTILQQMGIEVLYGYWYSTNYKKWIKENCSFIDYVYLNRPHISIKYIDFLRENTSAKIIYYGHDLHFLREKREYELTGNKELLASSEHWKKVELQLMRKSDITYYPSQCEIDEIHSIDPNINAKAIPAYIFENTKFKNIIPFSNRRDLLFVGGFGHKPNIDGVLWFIRKIFPLVKEEIEDVKFYIVGSNPPQEVLDLRSDEIIVTGFVTDEQLNEYYDKCKLVVVPLRYGAGVKGKVVEALYKQIPIITTSVGAEGLEKIDEYLEISDDPLEFSKKIIEYYNNIEKLNYLAQKSINYIEKYFSESSVMAIISEDIR</sequence>
<dbReference type="GO" id="GO:0032259">
    <property type="term" value="P:methylation"/>
    <property type="evidence" value="ECO:0007669"/>
    <property type="project" value="UniProtKB-KW"/>
</dbReference>
<dbReference type="Gene3D" id="3.40.50.150">
    <property type="entry name" value="Vaccinia Virus protein VP39"/>
    <property type="match status" value="1"/>
</dbReference>
<dbReference type="InterPro" id="IPR029063">
    <property type="entry name" value="SAM-dependent_MTases_sf"/>
</dbReference>
<comment type="caution">
    <text evidence="4">The sequence shown here is derived from an EMBL/GenBank/DDBJ whole genome shotgun (WGS) entry which is preliminary data.</text>
</comment>
<dbReference type="CDD" id="cd02440">
    <property type="entry name" value="AdoMet_MTases"/>
    <property type="match status" value="1"/>
</dbReference>
<dbReference type="EMBL" id="LTBA01000016">
    <property type="protein sequence ID" value="KYH34466.1"/>
    <property type="molecule type" value="Genomic_DNA"/>
</dbReference>
<dbReference type="GO" id="GO:0008168">
    <property type="term" value="F:methyltransferase activity"/>
    <property type="evidence" value="ECO:0007669"/>
    <property type="project" value="UniProtKB-KW"/>
</dbReference>
<keyword evidence="4" id="KW-0808">Transferase</keyword>
<dbReference type="CDD" id="cd03801">
    <property type="entry name" value="GT4_PimA-like"/>
    <property type="match status" value="1"/>
</dbReference>
<keyword evidence="5" id="KW-1185">Reference proteome</keyword>
<dbReference type="SUPFAM" id="SSF53756">
    <property type="entry name" value="UDP-Glycosyltransferase/glycogen phosphorylase"/>
    <property type="match status" value="1"/>
</dbReference>
<keyword evidence="4" id="KW-0489">Methyltransferase</keyword>
<dbReference type="Pfam" id="PF13847">
    <property type="entry name" value="Methyltransf_31"/>
    <property type="match status" value="1"/>
</dbReference>
<evidence type="ECO:0000313" key="4">
    <source>
        <dbReference type="EMBL" id="KYH34466.1"/>
    </source>
</evidence>
<evidence type="ECO:0000259" key="3">
    <source>
        <dbReference type="Pfam" id="PF13847"/>
    </source>
</evidence>
<dbReference type="InterPro" id="IPR025714">
    <property type="entry name" value="Methyltranfer_dom"/>
</dbReference>
<accession>A0A151B3J5</accession>
<dbReference type="Pfam" id="PF00535">
    <property type="entry name" value="Glycos_transf_2"/>
    <property type="match status" value="1"/>
</dbReference>
<feature type="coiled-coil region" evidence="1">
    <location>
        <begin position="294"/>
        <end position="468"/>
    </location>
</feature>
<proteinExistence type="predicted"/>
<dbReference type="CDD" id="cd04186">
    <property type="entry name" value="GT_2_like_c"/>
    <property type="match status" value="1"/>
</dbReference>
<dbReference type="Pfam" id="PF13692">
    <property type="entry name" value="Glyco_trans_1_4"/>
    <property type="match status" value="1"/>
</dbReference>
<dbReference type="SUPFAM" id="SSF53335">
    <property type="entry name" value="S-adenosyl-L-methionine-dependent methyltransferases"/>
    <property type="match status" value="1"/>
</dbReference>
<protein>
    <submittedName>
        <fullName evidence="4">Putative S-adenosylmethionine-dependent methyltransferase</fullName>
        <ecNumber evidence="4">2.1.1.-</ecNumber>
    </submittedName>
</protein>
<dbReference type="InterPro" id="IPR001173">
    <property type="entry name" value="Glyco_trans_2-like"/>
</dbReference>
<feature type="domain" description="Glycosyltransferase 2-like" evidence="2">
    <location>
        <begin position="688"/>
        <end position="822"/>
    </location>
</feature>
<dbReference type="Proteomes" id="UP000075531">
    <property type="component" value="Unassembled WGS sequence"/>
</dbReference>
<organism evidence="4 5">
    <name type="scientific">Clostridium tepidiprofundi DSM 19306</name>
    <dbReference type="NCBI Taxonomy" id="1121338"/>
    <lineage>
        <taxon>Bacteria</taxon>
        <taxon>Bacillati</taxon>
        <taxon>Bacillota</taxon>
        <taxon>Clostridia</taxon>
        <taxon>Eubacteriales</taxon>
        <taxon>Clostridiaceae</taxon>
        <taxon>Clostridium</taxon>
    </lineage>
</organism>